<evidence type="ECO:0000313" key="4">
    <source>
        <dbReference type="EMBL" id="TXN31994.1"/>
    </source>
</evidence>
<evidence type="ECO:0000256" key="1">
    <source>
        <dbReference type="SAM" id="MobiDB-lite"/>
    </source>
</evidence>
<evidence type="ECO:0000259" key="3">
    <source>
        <dbReference type="Pfam" id="PF00768"/>
    </source>
</evidence>
<dbReference type="GO" id="GO:0009002">
    <property type="term" value="F:serine-type D-Ala-D-Ala carboxypeptidase activity"/>
    <property type="evidence" value="ECO:0007669"/>
    <property type="project" value="InterPro"/>
</dbReference>
<proteinExistence type="predicted"/>
<feature type="transmembrane region" description="Helical" evidence="2">
    <location>
        <begin position="32"/>
        <end position="53"/>
    </location>
</feature>
<dbReference type="Gene3D" id="3.40.710.10">
    <property type="entry name" value="DD-peptidase/beta-lactamase superfamily"/>
    <property type="match status" value="1"/>
</dbReference>
<keyword evidence="5" id="KW-1185">Reference proteome</keyword>
<evidence type="ECO:0000256" key="2">
    <source>
        <dbReference type="SAM" id="Phobius"/>
    </source>
</evidence>
<keyword evidence="4" id="KW-0378">Hydrolase</keyword>
<dbReference type="AlphaFoldDB" id="A0A5C8UTS8"/>
<evidence type="ECO:0000313" key="5">
    <source>
        <dbReference type="Proteomes" id="UP000321379"/>
    </source>
</evidence>
<dbReference type="EMBL" id="VRMG01000004">
    <property type="protein sequence ID" value="TXN31994.1"/>
    <property type="molecule type" value="Genomic_DNA"/>
</dbReference>
<comment type="caution">
    <text evidence="4">The sequence shown here is derived from an EMBL/GenBank/DDBJ whole genome shotgun (WGS) entry which is preliminary data.</text>
</comment>
<dbReference type="PANTHER" id="PTHR21581">
    <property type="entry name" value="D-ALANYL-D-ALANINE CARBOXYPEPTIDASE"/>
    <property type="match status" value="1"/>
</dbReference>
<dbReference type="PANTHER" id="PTHR21581:SF6">
    <property type="entry name" value="TRAFFICKING PROTEIN PARTICLE COMPLEX SUBUNIT 12"/>
    <property type="match status" value="1"/>
</dbReference>
<dbReference type="Pfam" id="PF00768">
    <property type="entry name" value="Peptidase_S11"/>
    <property type="match status" value="1"/>
</dbReference>
<feature type="domain" description="Peptidase S11 D-alanyl-D-alanine carboxypeptidase A N-terminal" evidence="3">
    <location>
        <begin position="103"/>
        <end position="305"/>
    </location>
</feature>
<name>A0A5C8UTS8_9MICO</name>
<keyword evidence="2" id="KW-0812">Transmembrane</keyword>
<keyword evidence="2" id="KW-0472">Membrane</keyword>
<organism evidence="4 5">
    <name type="scientific">Lacisediminihabitans profunda</name>
    <dbReference type="NCBI Taxonomy" id="2594790"/>
    <lineage>
        <taxon>Bacteria</taxon>
        <taxon>Bacillati</taxon>
        <taxon>Actinomycetota</taxon>
        <taxon>Actinomycetes</taxon>
        <taxon>Micrococcales</taxon>
        <taxon>Microbacteriaceae</taxon>
        <taxon>Lacisediminihabitans</taxon>
    </lineage>
</organism>
<dbReference type="InterPro" id="IPR001967">
    <property type="entry name" value="Peptidase_S11_N"/>
</dbReference>
<sequence length="433" mass="44179">MSPPRVPLRSGRFGSGDNGQVSLNPSRRRRRIGVVWGSLAAAVATAVALYLPLTLLAPISTVAATAVAYTDPAPAPASIAWPAHGSSAVAAVGFPGVRATNGSTAARPIASISKIITSLVVLEAKPIALESPGPTVTFSAADAALVKKYQSMNGQTVPMAAGGSLSERDIMSVALVASANNYAAVLADWAFGSQAAFAAAAKAWLLAHGFGQTTIVEPTGMSPSNVSTATDLVAIGQLALANPVIAKIVSTPTFSLPGVGILKNSNTLLGHDGVAGIKTGTLDQAGACLLFAAHYSIGGQTITVVGAVLGAVDHTALNADVRAMLASVKAGFHEVRLASQGEPFASYATPWKQKARAIATRAASIVVWSNPRVSSVISARNVSLPTKGAAAGRVTFTIGDRKITVPLALDHGFQDPGVWWRLTNPGTLMTASR</sequence>
<reference evidence="4 5" key="1">
    <citation type="submission" date="2019-08" db="EMBL/GenBank/DDBJ databases">
        <title>Bacterial whole genome sequence for Glaciihabitans sp. CHu50b-6-2.</title>
        <authorList>
            <person name="Jin L."/>
        </authorList>
    </citation>
    <scope>NUCLEOTIDE SEQUENCE [LARGE SCALE GENOMIC DNA]</scope>
    <source>
        <strain evidence="4 5">CHu50b-6-2</strain>
    </source>
</reference>
<dbReference type="InterPro" id="IPR012338">
    <property type="entry name" value="Beta-lactam/transpept-like"/>
</dbReference>
<keyword evidence="4" id="KW-0645">Protease</keyword>
<keyword evidence="2" id="KW-1133">Transmembrane helix</keyword>
<feature type="region of interest" description="Disordered" evidence="1">
    <location>
        <begin position="1"/>
        <end position="24"/>
    </location>
</feature>
<dbReference type="GO" id="GO:0006508">
    <property type="term" value="P:proteolysis"/>
    <property type="evidence" value="ECO:0007669"/>
    <property type="project" value="InterPro"/>
</dbReference>
<keyword evidence="4" id="KW-0121">Carboxypeptidase</keyword>
<accession>A0A5C8UTS8</accession>
<gene>
    <name evidence="4" type="ORF">FVP33_03475</name>
</gene>
<dbReference type="SUPFAM" id="SSF56601">
    <property type="entry name" value="beta-lactamase/transpeptidase-like"/>
    <property type="match status" value="1"/>
</dbReference>
<dbReference type="Proteomes" id="UP000321379">
    <property type="component" value="Unassembled WGS sequence"/>
</dbReference>
<protein>
    <submittedName>
        <fullName evidence="4">D-alanyl-D-alanine carboxypeptidase</fullName>
    </submittedName>
</protein>